<name>A0ABV3FQU1_9NOCA</name>
<evidence type="ECO:0000313" key="1">
    <source>
        <dbReference type="EMBL" id="MEV0707783.1"/>
    </source>
</evidence>
<dbReference type="Proteomes" id="UP001551695">
    <property type="component" value="Unassembled WGS sequence"/>
</dbReference>
<accession>A0ABV3FQU1</accession>
<gene>
    <name evidence="1" type="ORF">AB0I48_09490</name>
</gene>
<dbReference type="RefSeq" id="WP_355091079.1">
    <property type="nucleotide sequence ID" value="NZ_JBEXKW010000118.1"/>
</dbReference>
<organism evidence="1 2">
    <name type="scientific">Nocardia aurea</name>
    <dbReference type="NCBI Taxonomy" id="2144174"/>
    <lineage>
        <taxon>Bacteria</taxon>
        <taxon>Bacillati</taxon>
        <taxon>Actinomycetota</taxon>
        <taxon>Actinomycetes</taxon>
        <taxon>Mycobacteriales</taxon>
        <taxon>Nocardiaceae</taxon>
        <taxon>Nocardia</taxon>
    </lineage>
</organism>
<comment type="caution">
    <text evidence="1">The sequence shown here is derived from an EMBL/GenBank/DDBJ whole genome shotgun (WGS) entry which is preliminary data.</text>
</comment>
<dbReference type="EMBL" id="JBFAKC010000004">
    <property type="protein sequence ID" value="MEV0707783.1"/>
    <property type="molecule type" value="Genomic_DNA"/>
</dbReference>
<proteinExistence type="predicted"/>
<evidence type="ECO:0000313" key="2">
    <source>
        <dbReference type="Proteomes" id="UP001551695"/>
    </source>
</evidence>
<protein>
    <submittedName>
        <fullName evidence="1">Uncharacterized protein</fullName>
    </submittedName>
</protein>
<reference evidence="1 2" key="1">
    <citation type="submission" date="2024-06" db="EMBL/GenBank/DDBJ databases">
        <title>The Natural Products Discovery Center: Release of the First 8490 Sequenced Strains for Exploring Actinobacteria Biosynthetic Diversity.</title>
        <authorList>
            <person name="Kalkreuter E."/>
            <person name="Kautsar S.A."/>
            <person name="Yang D."/>
            <person name="Bader C.D."/>
            <person name="Teijaro C.N."/>
            <person name="Fluegel L."/>
            <person name="Davis C.M."/>
            <person name="Simpson J.R."/>
            <person name="Lauterbach L."/>
            <person name="Steele A.D."/>
            <person name="Gui C."/>
            <person name="Meng S."/>
            <person name="Li G."/>
            <person name="Viehrig K."/>
            <person name="Ye F."/>
            <person name="Su P."/>
            <person name="Kiefer A.F."/>
            <person name="Nichols A."/>
            <person name="Cepeda A.J."/>
            <person name="Yan W."/>
            <person name="Fan B."/>
            <person name="Jiang Y."/>
            <person name="Adhikari A."/>
            <person name="Zheng C.-J."/>
            <person name="Schuster L."/>
            <person name="Cowan T.M."/>
            <person name="Smanski M.J."/>
            <person name="Chevrette M.G."/>
            <person name="De Carvalho L.P.S."/>
            <person name="Shen B."/>
        </authorList>
    </citation>
    <scope>NUCLEOTIDE SEQUENCE [LARGE SCALE GENOMIC DNA]</scope>
    <source>
        <strain evidence="1 2">NPDC050403</strain>
    </source>
</reference>
<keyword evidence="2" id="KW-1185">Reference proteome</keyword>
<sequence length="99" mass="11269">MSMANRELTVTVTMDEHDWLLLEQAADCAGMTVAAYISWNARLLAQQARPGASAARRCLPARARRARTVTDETEEQAWAQSFSERLTRRTDLYRDEPHC</sequence>